<protein>
    <recommendedName>
        <fullName evidence="4 8">Signal peptidase I</fullName>
        <ecNumber evidence="3 8">3.4.21.89</ecNumber>
    </recommendedName>
</protein>
<dbReference type="PROSITE" id="PS00760">
    <property type="entry name" value="SPASE_I_2"/>
    <property type="match status" value="1"/>
</dbReference>
<proteinExistence type="inferred from homology"/>
<dbReference type="PRINTS" id="PR00727">
    <property type="entry name" value="LEADERPTASE"/>
</dbReference>
<dbReference type="SUPFAM" id="SSF51306">
    <property type="entry name" value="LexA/Signal peptidase"/>
    <property type="match status" value="1"/>
</dbReference>
<keyword evidence="8" id="KW-0812">Transmembrane</keyword>
<feature type="domain" description="Peptidase S26" evidence="10">
    <location>
        <begin position="60"/>
        <end position="263"/>
    </location>
</feature>
<dbReference type="GO" id="GO:0009003">
    <property type="term" value="F:signal peptidase activity"/>
    <property type="evidence" value="ECO:0007669"/>
    <property type="project" value="UniProtKB-EC"/>
</dbReference>
<evidence type="ECO:0000256" key="1">
    <source>
        <dbReference type="ARBA" id="ARBA00000677"/>
    </source>
</evidence>
<comment type="similarity">
    <text evidence="2 9">Belongs to the peptidase S26 family.</text>
</comment>
<dbReference type="InterPro" id="IPR019757">
    <property type="entry name" value="Pept_S26A_signal_pept_1_Lys-AS"/>
</dbReference>
<keyword evidence="5 8" id="KW-0645">Protease</keyword>
<dbReference type="EC" id="3.4.21.89" evidence="3 8"/>
<evidence type="ECO:0000256" key="6">
    <source>
        <dbReference type="ARBA" id="ARBA00022801"/>
    </source>
</evidence>
<keyword evidence="8" id="KW-0472">Membrane</keyword>
<dbReference type="NCBIfam" id="TIGR02227">
    <property type="entry name" value="sigpep_I_bact"/>
    <property type="match status" value="1"/>
</dbReference>
<evidence type="ECO:0000256" key="4">
    <source>
        <dbReference type="ARBA" id="ARBA00019232"/>
    </source>
</evidence>
<evidence type="ECO:0000259" key="10">
    <source>
        <dbReference type="Pfam" id="PF10502"/>
    </source>
</evidence>
<evidence type="ECO:0000256" key="3">
    <source>
        <dbReference type="ARBA" id="ARBA00013208"/>
    </source>
</evidence>
<dbReference type="InterPro" id="IPR036286">
    <property type="entry name" value="LexA/Signal_pep-like_sf"/>
</dbReference>
<reference evidence="11 12" key="1">
    <citation type="submission" date="2019-11" db="EMBL/GenBank/DDBJ databases">
        <title>Pseudmonas karstica sp. nov. and Pseudomonas spelaei sp. nov. from caves.</title>
        <authorList>
            <person name="Zeman M."/>
        </authorList>
    </citation>
    <scope>NUCLEOTIDE SEQUENCE [LARGE SCALE GENOMIC DNA]</scope>
    <source>
        <strain evidence="11 12">CCM 7891</strain>
    </source>
</reference>
<feature type="transmembrane region" description="Helical" evidence="8">
    <location>
        <begin position="6"/>
        <end position="28"/>
    </location>
</feature>
<comment type="catalytic activity">
    <reaction evidence="1 8">
        <text>Cleavage of hydrophobic, N-terminal signal or leader sequences from secreted and periplasmic proteins.</text>
        <dbReference type="EC" id="3.4.21.89"/>
    </reaction>
</comment>
<keyword evidence="12" id="KW-1185">Reference proteome</keyword>
<dbReference type="InterPro" id="IPR019758">
    <property type="entry name" value="Pept_S26A_signal_pept_1_CS"/>
</dbReference>
<evidence type="ECO:0000256" key="9">
    <source>
        <dbReference type="RuleBase" id="RU362042"/>
    </source>
</evidence>
<evidence type="ECO:0000313" key="12">
    <source>
        <dbReference type="Proteomes" id="UP000431485"/>
    </source>
</evidence>
<feature type="active site" evidence="7">
    <location>
        <position position="90"/>
    </location>
</feature>
<sequence length="284" mass="32020">MSLNFPLLLVIAVAVCGFLALLDLVFFAPRRRTAIASYQGSVSQPDVVVIEKLNKEPLLVEYGKSFFPVLFIVLVLRSFLVEPFQIPSGSMKPTLDVGDFILVNKFSYGIRLPVLDKKIIEIGDPQRGDVMVFRYPSDPNVNYIKRVVGLPGDVIRYTSDKRLFVNGESVAEKLIGSEPNTLGSAELYQEKLGAAEHEIRKEMSRYRSPPDNQWTVPAGHYFMMGDNRDNSNDSRYWDDPNIPKELLGMVPDQNIVGKAFAVWMSWPEPKLSHLPNFSRVGLIK</sequence>
<dbReference type="PROSITE" id="PS00501">
    <property type="entry name" value="SPASE_I_1"/>
    <property type="match status" value="1"/>
</dbReference>
<dbReference type="AlphaFoldDB" id="A0A7X2UZ04"/>
<dbReference type="Pfam" id="PF10502">
    <property type="entry name" value="Peptidase_S26"/>
    <property type="match status" value="1"/>
</dbReference>
<dbReference type="InterPro" id="IPR000223">
    <property type="entry name" value="Pept_S26A_signal_pept_1"/>
</dbReference>
<dbReference type="PROSITE" id="PS00761">
    <property type="entry name" value="SPASE_I_3"/>
    <property type="match status" value="1"/>
</dbReference>
<dbReference type="InterPro" id="IPR019756">
    <property type="entry name" value="Pept_S26A_signal_pept_1_Ser-AS"/>
</dbReference>
<dbReference type="PANTHER" id="PTHR43390">
    <property type="entry name" value="SIGNAL PEPTIDASE I"/>
    <property type="match status" value="1"/>
</dbReference>
<comment type="caution">
    <text evidence="11">The sequence shown here is derived from an EMBL/GenBank/DDBJ whole genome shotgun (WGS) entry which is preliminary data.</text>
</comment>
<accession>A0A7X2UZ04</accession>
<dbReference type="EMBL" id="WLYI01000021">
    <property type="protein sequence ID" value="MTD20624.1"/>
    <property type="molecule type" value="Genomic_DNA"/>
</dbReference>
<dbReference type="OrthoDB" id="9815782at2"/>
<evidence type="ECO:0000256" key="7">
    <source>
        <dbReference type="PIRSR" id="PIRSR600223-1"/>
    </source>
</evidence>
<feature type="active site" evidence="7">
    <location>
        <position position="145"/>
    </location>
</feature>
<dbReference type="InterPro" id="IPR019533">
    <property type="entry name" value="Peptidase_S26"/>
</dbReference>
<comment type="subcellular location">
    <subcellularLocation>
        <location evidence="9">Membrane</location>
        <topology evidence="9">Multi-pass membrane protein</topology>
    </subcellularLocation>
</comment>
<dbReference type="GO" id="GO:0016020">
    <property type="term" value="C:membrane"/>
    <property type="evidence" value="ECO:0007669"/>
    <property type="project" value="UniProtKB-SubCell"/>
</dbReference>
<dbReference type="GO" id="GO:0004252">
    <property type="term" value="F:serine-type endopeptidase activity"/>
    <property type="evidence" value="ECO:0007669"/>
    <property type="project" value="InterPro"/>
</dbReference>
<dbReference type="GO" id="GO:0006465">
    <property type="term" value="P:signal peptide processing"/>
    <property type="evidence" value="ECO:0007669"/>
    <property type="project" value="InterPro"/>
</dbReference>
<dbReference type="RefSeq" id="WP_154744270.1">
    <property type="nucleotide sequence ID" value="NZ_JBHSTG010000003.1"/>
</dbReference>
<keyword evidence="8" id="KW-1133">Transmembrane helix</keyword>
<dbReference type="CDD" id="cd06530">
    <property type="entry name" value="S26_SPase_I"/>
    <property type="match status" value="1"/>
</dbReference>
<organism evidence="11 12">
    <name type="scientific">Pseudomonas karstica</name>
    <dbReference type="NCBI Taxonomy" id="1055468"/>
    <lineage>
        <taxon>Bacteria</taxon>
        <taxon>Pseudomonadati</taxon>
        <taxon>Pseudomonadota</taxon>
        <taxon>Gammaproteobacteria</taxon>
        <taxon>Pseudomonadales</taxon>
        <taxon>Pseudomonadaceae</taxon>
        <taxon>Pseudomonas</taxon>
    </lineage>
</organism>
<evidence type="ECO:0000313" key="11">
    <source>
        <dbReference type="EMBL" id="MTD20624.1"/>
    </source>
</evidence>
<evidence type="ECO:0000256" key="2">
    <source>
        <dbReference type="ARBA" id="ARBA00009370"/>
    </source>
</evidence>
<evidence type="ECO:0000256" key="8">
    <source>
        <dbReference type="RuleBase" id="RU003993"/>
    </source>
</evidence>
<dbReference type="Gene3D" id="2.10.109.10">
    <property type="entry name" value="Umud Fragment, subunit A"/>
    <property type="match status" value="1"/>
</dbReference>
<name>A0A7X2UZ04_9PSED</name>
<evidence type="ECO:0000256" key="5">
    <source>
        <dbReference type="ARBA" id="ARBA00022670"/>
    </source>
</evidence>
<feature type="transmembrane region" description="Helical" evidence="8">
    <location>
        <begin position="62"/>
        <end position="80"/>
    </location>
</feature>
<dbReference type="Proteomes" id="UP000431485">
    <property type="component" value="Unassembled WGS sequence"/>
</dbReference>
<keyword evidence="6 8" id="KW-0378">Hydrolase</keyword>
<gene>
    <name evidence="11" type="primary">lepB</name>
    <name evidence="11" type="ORF">GIR22_15965</name>
</gene>
<dbReference type="PANTHER" id="PTHR43390:SF1">
    <property type="entry name" value="CHLOROPLAST PROCESSING PEPTIDASE"/>
    <property type="match status" value="1"/>
</dbReference>